<organism evidence="2 3">
    <name type="scientific">Vigna mungo</name>
    <name type="common">Black gram</name>
    <name type="synonym">Phaseolus mungo</name>
    <dbReference type="NCBI Taxonomy" id="3915"/>
    <lineage>
        <taxon>Eukaryota</taxon>
        <taxon>Viridiplantae</taxon>
        <taxon>Streptophyta</taxon>
        <taxon>Embryophyta</taxon>
        <taxon>Tracheophyta</taxon>
        <taxon>Spermatophyta</taxon>
        <taxon>Magnoliopsida</taxon>
        <taxon>eudicotyledons</taxon>
        <taxon>Gunneridae</taxon>
        <taxon>Pentapetalae</taxon>
        <taxon>rosids</taxon>
        <taxon>fabids</taxon>
        <taxon>Fabales</taxon>
        <taxon>Fabaceae</taxon>
        <taxon>Papilionoideae</taxon>
        <taxon>50 kb inversion clade</taxon>
        <taxon>NPAAA clade</taxon>
        <taxon>indigoferoid/millettioid clade</taxon>
        <taxon>Phaseoleae</taxon>
        <taxon>Vigna</taxon>
    </lineage>
</organism>
<evidence type="ECO:0000313" key="2">
    <source>
        <dbReference type="EMBL" id="WVZ15997.1"/>
    </source>
</evidence>
<dbReference type="InterPro" id="IPR029480">
    <property type="entry name" value="Transpos_assoc"/>
</dbReference>
<feature type="domain" description="Transposase-associated" evidence="1">
    <location>
        <begin position="37"/>
        <end position="102"/>
    </location>
</feature>
<dbReference type="AlphaFoldDB" id="A0AAQ3NWB9"/>
<sequence>MSIRTTPGFLVNLTRPSLACPGSNPGQLSRHSTQSKLNNQRHISEKYEGGVSEFLEYVKEHAKPVNETYFCPCVHCLNKVCEDLNNIRDHLFIYGMMRSYNLDLTWGSII</sequence>
<dbReference type="Pfam" id="PF13963">
    <property type="entry name" value="Transpos_assoc"/>
    <property type="match status" value="1"/>
</dbReference>
<accession>A0AAQ3NWB9</accession>
<evidence type="ECO:0000313" key="3">
    <source>
        <dbReference type="Proteomes" id="UP001374535"/>
    </source>
</evidence>
<dbReference type="Proteomes" id="UP001374535">
    <property type="component" value="Chromosome 4"/>
</dbReference>
<reference evidence="2 3" key="1">
    <citation type="journal article" date="2023" name="Life. Sci Alliance">
        <title>Evolutionary insights into 3D genome organization and epigenetic landscape of Vigna mungo.</title>
        <authorList>
            <person name="Junaid A."/>
            <person name="Singh B."/>
            <person name="Bhatia S."/>
        </authorList>
    </citation>
    <scope>NUCLEOTIDE SEQUENCE [LARGE SCALE GENOMIC DNA]</scope>
    <source>
        <strain evidence="2">Urdbean</strain>
    </source>
</reference>
<keyword evidence="3" id="KW-1185">Reference proteome</keyword>
<proteinExistence type="predicted"/>
<evidence type="ECO:0000259" key="1">
    <source>
        <dbReference type="Pfam" id="PF13963"/>
    </source>
</evidence>
<gene>
    <name evidence="2" type="ORF">V8G54_013563</name>
</gene>
<dbReference type="EMBL" id="CP144697">
    <property type="protein sequence ID" value="WVZ15997.1"/>
    <property type="molecule type" value="Genomic_DNA"/>
</dbReference>
<protein>
    <recommendedName>
        <fullName evidence="1">Transposase-associated domain-containing protein</fullName>
    </recommendedName>
</protein>
<name>A0AAQ3NWB9_VIGMU</name>